<feature type="domain" description="Reverse transcriptase zinc-binding" evidence="1">
    <location>
        <begin position="79"/>
        <end position="126"/>
    </location>
</feature>
<evidence type="ECO:0000313" key="2">
    <source>
        <dbReference type="EMBL" id="KAL2457086.1"/>
    </source>
</evidence>
<dbReference type="EMBL" id="JBFOLJ010000045">
    <property type="protein sequence ID" value="KAL2457086.1"/>
    <property type="molecule type" value="Genomic_DNA"/>
</dbReference>
<sequence>MMRVLDIMDGYNWRPPDLNSPALQEIWAELPSVSRIFSRQNDRIIWAATSCGKFSTKKKLPGSPLGLNSPRFIGHGLFALRNAINTGDHLARHGVLHLDHCVLCQDAQVETIHHLFVDCEYSQRIWVHILGKNRLKFPRVLNWGQAKHWFCAHFRGNDLVGRIRAELKIPAVTYHKWEPPPLGTVAVNCDGSLRNRLGVSGYVLRKNFWNVLQEKSN</sequence>
<evidence type="ECO:0000313" key="3">
    <source>
        <dbReference type="Proteomes" id="UP001604277"/>
    </source>
</evidence>
<dbReference type="InterPro" id="IPR026960">
    <property type="entry name" value="RVT-Znf"/>
</dbReference>
<name>A0ABD1NZT0_9LAMI</name>
<proteinExistence type="predicted"/>
<protein>
    <recommendedName>
        <fullName evidence="1">Reverse transcriptase zinc-binding domain-containing protein</fullName>
    </recommendedName>
</protein>
<evidence type="ECO:0000259" key="1">
    <source>
        <dbReference type="Pfam" id="PF13966"/>
    </source>
</evidence>
<organism evidence="2 3">
    <name type="scientific">Forsythia ovata</name>
    <dbReference type="NCBI Taxonomy" id="205694"/>
    <lineage>
        <taxon>Eukaryota</taxon>
        <taxon>Viridiplantae</taxon>
        <taxon>Streptophyta</taxon>
        <taxon>Embryophyta</taxon>
        <taxon>Tracheophyta</taxon>
        <taxon>Spermatophyta</taxon>
        <taxon>Magnoliopsida</taxon>
        <taxon>eudicotyledons</taxon>
        <taxon>Gunneridae</taxon>
        <taxon>Pentapetalae</taxon>
        <taxon>asterids</taxon>
        <taxon>lamiids</taxon>
        <taxon>Lamiales</taxon>
        <taxon>Oleaceae</taxon>
        <taxon>Forsythieae</taxon>
        <taxon>Forsythia</taxon>
    </lineage>
</organism>
<keyword evidence="3" id="KW-1185">Reference proteome</keyword>
<reference evidence="3" key="1">
    <citation type="submission" date="2024-07" db="EMBL/GenBank/DDBJ databases">
        <title>Two chromosome-level genome assemblies of Korean endemic species Abeliophyllum distichum and Forsythia ovata (Oleaceae).</title>
        <authorList>
            <person name="Jang H."/>
        </authorList>
    </citation>
    <scope>NUCLEOTIDE SEQUENCE [LARGE SCALE GENOMIC DNA]</scope>
</reference>
<comment type="caution">
    <text evidence="2">The sequence shown here is derived from an EMBL/GenBank/DDBJ whole genome shotgun (WGS) entry which is preliminary data.</text>
</comment>
<accession>A0ABD1NZT0</accession>
<dbReference type="Pfam" id="PF13966">
    <property type="entry name" value="zf-RVT"/>
    <property type="match status" value="1"/>
</dbReference>
<gene>
    <name evidence="2" type="ORF">Fot_56497</name>
</gene>
<dbReference type="Proteomes" id="UP001604277">
    <property type="component" value="Unassembled WGS sequence"/>
</dbReference>
<dbReference type="AlphaFoldDB" id="A0ABD1NZT0"/>